<proteinExistence type="predicted"/>
<name>A0A7S1ZIR0_TRICV</name>
<reference evidence="2" key="1">
    <citation type="submission" date="2021-01" db="EMBL/GenBank/DDBJ databases">
        <authorList>
            <person name="Corre E."/>
            <person name="Pelletier E."/>
            <person name="Niang G."/>
            <person name="Scheremetjew M."/>
            <person name="Finn R."/>
            <person name="Kale V."/>
            <person name="Holt S."/>
            <person name="Cochrane G."/>
            <person name="Meng A."/>
            <person name="Brown T."/>
            <person name="Cohen L."/>
        </authorList>
    </citation>
    <scope>NUCLEOTIDE SEQUENCE</scope>
    <source>
        <strain evidence="2">Grunow 1884</strain>
    </source>
</reference>
<dbReference type="AlphaFoldDB" id="A0A7S1ZIR0"/>
<gene>
    <name evidence="2" type="ORF">OSIN01602_LOCUS10428</name>
</gene>
<feature type="chain" id="PRO_5030935869" evidence="1">
    <location>
        <begin position="25"/>
        <end position="144"/>
    </location>
</feature>
<evidence type="ECO:0000313" key="2">
    <source>
        <dbReference type="EMBL" id="CAD9339996.1"/>
    </source>
</evidence>
<keyword evidence="1" id="KW-0732">Signal</keyword>
<accession>A0A7S1ZIR0</accession>
<feature type="signal peptide" evidence="1">
    <location>
        <begin position="1"/>
        <end position="24"/>
    </location>
</feature>
<dbReference type="EMBL" id="HBGO01018182">
    <property type="protein sequence ID" value="CAD9339996.1"/>
    <property type="molecule type" value="Transcribed_RNA"/>
</dbReference>
<organism evidence="2">
    <name type="scientific">Trieres chinensis</name>
    <name type="common">Marine centric diatom</name>
    <name type="synonym">Odontella sinensis</name>
    <dbReference type="NCBI Taxonomy" id="1514140"/>
    <lineage>
        <taxon>Eukaryota</taxon>
        <taxon>Sar</taxon>
        <taxon>Stramenopiles</taxon>
        <taxon>Ochrophyta</taxon>
        <taxon>Bacillariophyta</taxon>
        <taxon>Mediophyceae</taxon>
        <taxon>Biddulphiophycidae</taxon>
        <taxon>Eupodiscales</taxon>
        <taxon>Parodontellaceae</taxon>
        <taxon>Trieres</taxon>
    </lineage>
</organism>
<protein>
    <submittedName>
        <fullName evidence="2">Uncharacterized protein</fullName>
    </submittedName>
</protein>
<sequence length="144" mass="15427">MMRGFDVGLLLCALLFGQRGPVLCAAFSFAVSDPLGPSDQLASLEISDPPLRAYRCLPGGEHHTFTIERVSYEPDSFLLRGFLSASECCRLMEEDIGMEQAQTATGSTSARRGCKVGWLDNTRLDGIVGSLAAAAGNILLTEKV</sequence>
<evidence type="ECO:0000256" key="1">
    <source>
        <dbReference type="SAM" id="SignalP"/>
    </source>
</evidence>